<feature type="compositionally biased region" description="Basic and acidic residues" evidence="1">
    <location>
        <begin position="122"/>
        <end position="136"/>
    </location>
</feature>
<accession>S7PTW3</accession>
<dbReference type="HOGENOM" id="CLU_1875658_0_0_1"/>
<gene>
    <name evidence="2" type="ORF">GLOTRDRAFT_133529</name>
</gene>
<evidence type="ECO:0000313" key="2">
    <source>
        <dbReference type="EMBL" id="EPQ50777.1"/>
    </source>
</evidence>
<proteinExistence type="predicted"/>
<evidence type="ECO:0000256" key="1">
    <source>
        <dbReference type="SAM" id="MobiDB-lite"/>
    </source>
</evidence>
<feature type="region of interest" description="Disordered" evidence="1">
    <location>
        <begin position="63"/>
        <end position="136"/>
    </location>
</feature>
<dbReference type="EMBL" id="KB469313">
    <property type="protein sequence ID" value="EPQ50777.1"/>
    <property type="molecule type" value="Genomic_DNA"/>
</dbReference>
<feature type="compositionally biased region" description="Basic and acidic residues" evidence="1">
    <location>
        <begin position="67"/>
        <end position="106"/>
    </location>
</feature>
<protein>
    <submittedName>
        <fullName evidence="2">Uncharacterized protein</fullName>
    </submittedName>
</protein>
<reference evidence="2 3" key="1">
    <citation type="journal article" date="2012" name="Science">
        <title>The Paleozoic origin of enzymatic lignin decomposition reconstructed from 31 fungal genomes.</title>
        <authorList>
            <person name="Floudas D."/>
            <person name="Binder M."/>
            <person name="Riley R."/>
            <person name="Barry K."/>
            <person name="Blanchette R.A."/>
            <person name="Henrissat B."/>
            <person name="Martinez A.T."/>
            <person name="Otillar R."/>
            <person name="Spatafora J.W."/>
            <person name="Yadav J.S."/>
            <person name="Aerts A."/>
            <person name="Benoit I."/>
            <person name="Boyd A."/>
            <person name="Carlson A."/>
            <person name="Copeland A."/>
            <person name="Coutinho P.M."/>
            <person name="de Vries R.P."/>
            <person name="Ferreira P."/>
            <person name="Findley K."/>
            <person name="Foster B."/>
            <person name="Gaskell J."/>
            <person name="Glotzer D."/>
            <person name="Gorecki P."/>
            <person name="Heitman J."/>
            <person name="Hesse C."/>
            <person name="Hori C."/>
            <person name="Igarashi K."/>
            <person name="Jurgens J.A."/>
            <person name="Kallen N."/>
            <person name="Kersten P."/>
            <person name="Kohler A."/>
            <person name="Kuees U."/>
            <person name="Kumar T.K.A."/>
            <person name="Kuo A."/>
            <person name="LaButti K."/>
            <person name="Larrondo L.F."/>
            <person name="Lindquist E."/>
            <person name="Ling A."/>
            <person name="Lombard V."/>
            <person name="Lucas S."/>
            <person name="Lundell T."/>
            <person name="Martin R."/>
            <person name="McLaughlin D.J."/>
            <person name="Morgenstern I."/>
            <person name="Morin E."/>
            <person name="Murat C."/>
            <person name="Nagy L.G."/>
            <person name="Nolan M."/>
            <person name="Ohm R.A."/>
            <person name="Patyshakuliyeva A."/>
            <person name="Rokas A."/>
            <person name="Ruiz-Duenas F.J."/>
            <person name="Sabat G."/>
            <person name="Salamov A."/>
            <person name="Samejima M."/>
            <person name="Schmutz J."/>
            <person name="Slot J.C."/>
            <person name="St John F."/>
            <person name="Stenlid J."/>
            <person name="Sun H."/>
            <person name="Sun S."/>
            <person name="Syed K."/>
            <person name="Tsang A."/>
            <person name="Wiebenga A."/>
            <person name="Young D."/>
            <person name="Pisabarro A."/>
            <person name="Eastwood D.C."/>
            <person name="Martin F."/>
            <person name="Cullen D."/>
            <person name="Grigoriev I.V."/>
            <person name="Hibbett D.S."/>
        </authorList>
    </citation>
    <scope>NUCLEOTIDE SEQUENCE [LARGE SCALE GENOMIC DNA]</scope>
    <source>
        <strain evidence="2 3">ATCC 11539</strain>
    </source>
</reference>
<dbReference type="AlphaFoldDB" id="S7PTW3"/>
<dbReference type="Proteomes" id="UP000030669">
    <property type="component" value="Unassembled WGS sequence"/>
</dbReference>
<evidence type="ECO:0000313" key="3">
    <source>
        <dbReference type="Proteomes" id="UP000030669"/>
    </source>
</evidence>
<sequence>MGVERSGDRGEYTRFTRTHALSTLYRRVAGRCRRQVAAAGSEIAPTNLIPDLKKITRGVDAGEGVEDAEHGERVKHGAVLRDEVADDEGGKNETDERRHGDEEQLRRAWTWKLQRQTGSEGFAEKKKPSDKRDWDP</sequence>
<keyword evidence="3" id="KW-1185">Reference proteome</keyword>
<dbReference type="RefSeq" id="XP_007870677.1">
    <property type="nucleotide sequence ID" value="XM_007872486.1"/>
</dbReference>
<dbReference type="GeneID" id="19302746"/>
<name>S7PTW3_GLOTA</name>
<organism evidence="2 3">
    <name type="scientific">Gloeophyllum trabeum (strain ATCC 11539 / FP-39264 / Madison 617)</name>
    <name type="common">Brown rot fungus</name>
    <dbReference type="NCBI Taxonomy" id="670483"/>
    <lineage>
        <taxon>Eukaryota</taxon>
        <taxon>Fungi</taxon>
        <taxon>Dikarya</taxon>
        <taxon>Basidiomycota</taxon>
        <taxon>Agaricomycotina</taxon>
        <taxon>Agaricomycetes</taxon>
        <taxon>Gloeophyllales</taxon>
        <taxon>Gloeophyllaceae</taxon>
        <taxon>Gloeophyllum</taxon>
    </lineage>
</organism>
<dbReference type="KEGG" id="gtr:GLOTRDRAFT_133529"/>